<evidence type="ECO:0000313" key="3">
    <source>
        <dbReference type="Proteomes" id="UP000590811"/>
    </source>
</evidence>
<keyword evidence="1" id="KW-0812">Transmembrane</keyword>
<keyword evidence="1" id="KW-1133">Transmembrane helix</keyword>
<protein>
    <submittedName>
        <fullName evidence="2">Uncharacterized membrane protein YhaH (DUF805 family)</fullName>
    </submittedName>
</protein>
<feature type="transmembrane region" description="Helical" evidence="1">
    <location>
        <begin position="49"/>
        <end position="69"/>
    </location>
</feature>
<name>A0A839PVA7_9MICO</name>
<feature type="transmembrane region" description="Helical" evidence="1">
    <location>
        <begin position="131"/>
        <end position="154"/>
    </location>
</feature>
<evidence type="ECO:0000256" key="1">
    <source>
        <dbReference type="SAM" id="Phobius"/>
    </source>
</evidence>
<organism evidence="2 3">
    <name type="scientific">Terracoccus luteus</name>
    <dbReference type="NCBI Taxonomy" id="53356"/>
    <lineage>
        <taxon>Bacteria</taxon>
        <taxon>Bacillati</taxon>
        <taxon>Actinomycetota</taxon>
        <taxon>Actinomycetes</taxon>
        <taxon>Micrococcales</taxon>
        <taxon>Intrasporangiaceae</taxon>
        <taxon>Terracoccus</taxon>
    </lineage>
</organism>
<dbReference type="RefSeq" id="WP_184510609.1">
    <property type="nucleotide sequence ID" value="NZ_JACHVT010000005.1"/>
</dbReference>
<reference evidence="2 3" key="1">
    <citation type="submission" date="2020-08" db="EMBL/GenBank/DDBJ databases">
        <title>Genomic Encyclopedia of Type Strains, Phase IV (KMG-V): Genome sequencing to study the core and pangenomes of soil and plant-associated prokaryotes.</title>
        <authorList>
            <person name="Whitman W."/>
        </authorList>
    </citation>
    <scope>NUCLEOTIDE SEQUENCE [LARGE SCALE GENOMIC DNA]</scope>
    <source>
        <strain evidence="2 3">B3ACCR2</strain>
    </source>
</reference>
<dbReference type="AlphaFoldDB" id="A0A839PVA7"/>
<evidence type="ECO:0000313" key="2">
    <source>
        <dbReference type="EMBL" id="MBB2987457.1"/>
    </source>
</evidence>
<sequence>MTTVGVVVLRRLTRPERGDPFRAQQLTVVAVGVTTGVLGALAAAGRWQVAGLVLVVCLVVLVVAARSLASLVRRLRAVRARERLVFEAFGRPRAELRFHRRQRLAADVPTLALVALVALALWAALGRPGGWTGGALCVSTAAVGVLVAEAAWVATVHGHRSGWRDDDGRD</sequence>
<proteinExistence type="predicted"/>
<dbReference type="EMBL" id="JACHVT010000005">
    <property type="protein sequence ID" value="MBB2987457.1"/>
    <property type="molecule type" value="Genomic_DNA"/>
</dbReference>
<gene>
    <name evidence="2" type="ORF">FHW14_002640</name>
</gene>
<feature type="transmembrane region" description="Helical" evidence="1">
    <location>
        <begin position="21"/>
        <end position="43"/>
    </location>
</feature>
<accession>A0A839PVA7</accession>
<comment type="caution">
    <text evidence="2">The sequence shown here is derived from an EMBL/GenBank/DDBJ whole genome shotgun (WGS) entry which is preliminary data.</text>
</comment>
<dbReference type="Proteomes" id="UP000590811">
    <property type="component" value="Unassembled WGS sequence"/>
</dbReference>
<feature type="transmembrane region" description="Helical" evidence="1">
    <location>
        <begin position="104"/>
        <end position="125"/>
    </location>
</feature>
<keyword evidence="1" id="KW-0472">Membrane</keyword>